<evidence type="ECO:0000256" key="1">
    <source>
        <dbReference type="SAM" id="MobiDB-lite"/>
    </source>
</evidence>
<feature type="region of interest" description="Disordered" evidence="1">
    <location>
        <begin position="57"/>
        <end position="96"/>
    </location>
</feature>
<evidence type="ECO:0000313" key="2">
    <source>
        <dbReference type="EMBL" id="SPO36717.1"/>
    </source>
</evidence>
<dbReference type="AlphaFoldDB" id="A0A5C3EZ71"/>
<name>A0A5C3EZ71_9BASI</name>
<gene>
    <name evidence="2" type="ORF">PSFLO_02188</name>
</gene>
<feature type="region of interest" description="Disordered" evidence="1">
    <location>
        <begin position="1"/>
        <end position="26"/>
    </location>
</feature>
<protein>
    <submittedName>
        <fullName evidence="2">Uncharacterized protein</fullName>
    </submittedName>
</protein>
<proteinExistence type="predicted"/>
<organism evidence="2 3">
    <name type="scientific">Pseudozyma flocculosa</name>
    <dbReference type="NCBI Taxonomy" id="84751"/>
    <lineage>
        <taxon>Eukaryota</taxon>
        <taxon>Fungi</taxon>
        <taxon>Dikarya</taxon>
        <taxon>Basidiomycota</taxon>
        <taxon>Ustilaginomycotina</taxon>
        <taxon>Ustilaginomycetes</taxon>
        <taxon>Ustilaginales</taxon>
        <taxon>Ustilaginaceae</taxon>
        <taxon>Pseudozyma</taxon>
    </lineage>
</organism>
<sequence>MPKRGPQPERLTTQRSVRESQPRRPVARLTPAALVVSPHAYLGAAAASSAPSASLAAVRFPSREQTDGPTGPRKTAGPAPARACLRAPSSAGGNSLPSLTILSAPKLLLSVVRV</sequence>
<evidence type="ECO:0000313" key="3">
    <source>
        <dbReference type="Proteomes" id="UP000323386"/>
    </source>
</evidence>
<accession>A0A5C3EZ71</accession>
<dbReference type="Proteomes" id="UP000323386">
    <property type="component" value="Unassembled WGS sequence"/>
</dbReference>
<dbReference type="EMBL" id="OOIP01000005">
    <property type="protein sequence ID" value="SPO36717.1"/>
    <property type="molecule type" value="Genomic_DNA"/>
</dbReference>
<reference evidence="2 3" key="1">
    <citation type="submission" date="2018-03" db="EMBL/GenBank/DDBJ databases">
        <authorList>
            <person name="Guldener U."/>
        </authorList>
    </citation>
    <scope>NUCLEOTIDE SEQUENCE [LARGE SCALE GENOMIC DNA]</scope>
    <source>
        <strain evidence="2 3">DAOM196992</strain>
    </source>
</reference>
<keyword evidence="3" id="KW-1185">Reference proteome</keyword>